<dbReference type="SUPFAM" id="SSF50129">
    <property type="entry name" value="GroES-like"/>
    <property type="match status" value="1"/>
</dbReference>
<dbReference type="SUPFAM" id="SSF51735">
    <property type="entry name" value="NAD(P)-binding Rossmann-fold domains"/>
    <property type="match status" value="1"/>
</dbReference>
<dbReference type="InterPro" id="IPR011032">
    <property type="entry name" value="GroES-like_sf"/>
</dbReference>
<reference evidence="2 3" key="1">
    <citation type="journal article" date="2024" name="Commun. Biol.">
        <title>Comparative genomic analysis of thermophilic fungi reveals convergent evolutionary adaptations and gene losses.</title>
        <authorList>
            <person name="Steindorff A.S."/>
            <person name="Aguilar-Pontes M.V."/>
            <person name="Robinson A.J."/>
            <person name="Andreopoulos B."/>
            <person name="LaButti K."/>
            <person name="Kuo A."/>
            <person name="Mondo S."/>
            <person name="Riley R."/>
            <person name="Otillar R."/>
            <person name="Haridas S."/>
            <person name="Lipzen A."/>
            <person name="Grimwood J."/>
            <person name="Schmutz J."/>
            <person name="Clum A."/>
            <person name="Reid I.D."/>
            <person name="Moisan M.C."/>
            <person name="Butler G."/>
            <person name="Nguyen T.T.M."/>
            <person name="Dewar K."/>
            <person name="Conant G."/>
            <person name="Drula E."/>
            <person name="Henrissat B."/>
            <person name="Hansel C."/>
            <person name="Singer S."/>
            <person name="Hutchinson M.I."/>
            <person name="de Vries R.P."/>
            <person name="Natvig D.O."/>
            <person name="Powell A.J."/>
            <person name="Tsang A."/>
            <person name="Grigoriev I.V."/>
        </authorList>
    </citation>
    <scope>NUCLEOTIDE SEQUENCE [LARGE SCALE GENOMIC DNA]</scope>
    <source>
        <strain evidence="2 3">CBS 494.80</strain>
    </source>
</reference>
<evidence type="ECO:0000259" key="1">
    <source>
        <dbReference type="SMART" id="SM00829"/>
    </source>
</evidence>
<dbReference type="EMBL" id="JAZHXI010000008">
    <property type="protein sequence ID" value="KAL2069267.1"/>
    <property type="molecule type" value="Genomic_DNA"/>
</dbReference>
<name>A0ABR4CHT8_9HELO</name>
<comment type="caution">
    <text evidence="2">The sequence shown here is derived from an EMBL/GenBank/DDBJ whole genome shotgun (WGS) entry which is preliminary data.</text>
</comment>
<dbReference type="Proteomes" id="UP001595075">
    <property type="component" value="Unassembled WGS sequence"/>
</dbReference>
<accession>A0ABR4CHT8</accession>
<dbReference type="InterPro" id="IPR020843">
    <property type="entry name" value="ER"/>
</dbReference>
<dbReference type="Pfam" id="PF08240">
    <property type="entry name" value="ADH_N"/>
    <property type="match status" value="1"/>
</dbReference>
<proteinExistence type="predicted"/>
<dbReference type="Gene3D" id="3.40.50.720">
    <property type="entry name" value="NAD(P)-binding Rossmann-like Domain"/>
    <property type="match status" value="1"/>
</dbReference>
<dbReference type="PANTHER" id="PTHR45033">
    <property type="match status" value="1"/>
</dbReference>
<dbReference type="PANTHER" id="PTHR45033:SF2">
    <property type="entry name" value="ZINC-TYPE ALCOHOL DEHYDROGENASE-LIKE PROTEIN C1773.06C"/>
    <property type="match status" value="1"/>
</dbReference>
<dbReference type="SMART" id="SM00829">
    <property type="entry name" value="PKS_ER"/>
    <property type="match status" value="1"/>
</dbReference>
<keyword evidence="3" id="KW-1185">Reference proteome</keyword>
<dbReference type="Pfam" id="PF00107">
    <property type="entry name" value="ADH_zinc_N"/>
    <property type="match status" value="1"/>
</dbReference>
<dbReference type="InterPro" id="IPR013154">
    <property type="entry name" value="ADH-like_N"/>
</dbReference>
<dbReference type="CDD" id="cd08276">
    <property type="entry name" value="MDR7"/>
    <property type="match status" value="1"/>
</dbReference>
<gene>
    <name evidence="2" type="ORF">VTL71DRAFT_15605</name>
</gene>
<organism evidence="2 3">
    <name type="scientific">Oculimacula yallundae</name>
    <dbReference type="NCBI Taxonomy" id="86028"/>
    <lineage>
        <taxon>Eukaryota</taxon>
        <taxon>Fungi</taxon>
        <taxon>Dikarya</taxon>
        <taxon>Ascomycota</taxon>
        <taxon>Pezizomycotina</taxon>
        <taxon>Leotiomycetes</taxon>
        <taxon>Helotiales</taxon>
        <taxon>Ploettnerulaceae</taxon>
        <taxon>Oculimacula</taxon>
    </lineage>
</organism>
<protein>
    <recommendedName>
        <fullName evidence="1">Enoyl reductase (ER) domain-containing protein</fullName>
    </recommendedName>
</protein>
<dbReference type="InterPro" id="IPR036291">
    <property type="entry name" value="NAD(P)-bd_dom_sf"/>
</dbReference>
<sequence length="349" mass="36974">MAVSYQVNIVDPSRSHLSPNLLSNLSVKEIPIPTPGPNSVVVRIRAAALNYRDLLCLADSPIYPIRTPAGMVPCNDGAGEIYSAGPGSSWKDSIGDAVLLVPNRDWIDGDVEAVRMDNTLGSGTVDGTLSQYVVVEDPFIIRAPKNLSYEEAAALPGAAGTAMNVLESIKVGKGTTVVTQGTGGVSCAVIQYAAALGARVIATSSTDEKLQIVTKLGASDTINYVTTSDWAEEVLRLTGGRGADLVCDVGGSGTLEQSVKALRQGGTVCLVGFLTQSRPVDVLMELITQAKTLKGIVVFSKAMLSRMVALTEEHDLHPHLAKVFDWEDAPKAFELMRKQNSVGKIVIRV</sequence>
<dbReference type="InterPro" id="IPR013149">
    <property type="entry name" value="ADH-like_C"/>
</dbReference>
<dbReference type="InterPro" id="IPR052711">
    <property type="entry name" value="Zinc_ADH-like"/>
</dbReference>
<evidence type="ECO:0000313" key="3">
    <source>
        <dbReference type="Proteomes" id="UP001595075"/>
    </source>
</evidence>
<dbReference type="Gene3D" id="3.90.180.10">
    <property type="entry name" value="Medium-chain alcohol dehydrogenases, catalytic domain"/>
    <property type="match status" value="1"/>
</dbReference>
<feature type="domain" description="Enoyl reductase (ER)" evidence="1">
    <location>
        <begin position="20"/>
        <end position="347"/>
    </location>
</feature>
<evidence type="ECO:0000313" key="2">
    <source>
        <dbReference type="EMBL" id="KAL2069267.1"/>
    </source>
</evidence>